<feature type="region of interest" description="Disordered" evidence="3">
    <location>
        <begin position="306"/>
        <end position="355"/>
    </location>
</feature>
<dbReference type="Gene3D" id="4.10.1080.10">
    <property type="entry name" value="TSP type-3 repeat"/>
    <property type="match status" value="1"/>
</dbReference>
<proteinExistence type="predicted"/>
<feature type="region of interest" description="Disordered" evidence="3">
    <location>
        <begin position="576"/>
        <end position="607"/>
    </location>
</feature>
<feature type="domain" description="OmpA-like" evidence="5">
    <location>
        <begin position="484"/>
        <end position="604"/>
    </location>
</feature>
<accession>A0A0K1PT00</accession>
<evidence type="ECO:0000256" key="4">
    <source>
        <dbReference type="SAM" id="SignalP"/>
    </source>
</evidence>
<keyword evidence="1 4" id="KW-0732">Signal</keyword>
<dbReference type="Pfam" id="PF00691">
    <property type="entry name" value="OmpA"/>
    <property type="match status" value="1"/>
</dbReference>
<organism evidence="6 7">
    <name type="scientific">Labilithrix luteola</name>
    <dbReference type="NCBI Taxonomy" id="1391654"/>
    <lineage>
        <taxon>Bacteria</taxon>
        <taxon>Pseudomonadati</taxon>
        <taxon>Myxococcota</taxon>
        <taxon>Polyangia</taxon>
        <taxon>Polyangiales</taxon>
        <taxon>Labilitrichaceae</taxon>
        <taxon>Labilithrix</taxon>
    </lineage>
</organism>
<feature type="compositionally biased region" description="Acidic residues" evidence="3">
    <location>
        <begin position="385"/>
        <end position="397"/>
    </location>
</feature>
<dbReference type="InterPro" id="IPR003367">
    <property type="entry name" value="Thrombospondin_3-like_rpt"/>
</dbReference>
<feature type="compositionally biased region" description="Basic and acidic residues" evidence="3">
    <location>
        <begin position="319"/>
        <end position="331"/>
    </location>
</feature>
<feature type="chain" id="PRO_5005466538" evidence="4">
    <location>
        <begin position="28"/>
        <end position="607"/>
    </location>
</feature>
<dbReference type="SUPFAM" id="SSF103088">
    <property type="entry name" value="OmpA-like"/>
    <property type="match status" value="1"/>
</dbReference>
<evidence type="ECO:0000256" key="3">
    <source>
        <dbReference type="SAM" id="MobiDB-lite"/>
    </source>
</evidence>
<feature type="compositionally biased region" description="Basic and acidic residues" evidence="3">
    <location>
        <begin position="576"/>
        <end position="600"/>
    </location>
</feature>
<dbReference type="InterPro" id="IPR028974">
    <property type="entry name" value="TSP_type-3_rpt"/>
</dbReference>
<dbReference type="CDD" id="cd07185">
    <property type="entry name" value="OmpA_C-like"/>
    <property type="match status" value="1"/>
</dbReference>
<dbReference type="RefSeq" id="WP_146647779.1">
    <property type="nucleotide sequence ID" value="NZ_CP012333.1"/>
</dbReference>
<dbReference type="AlphaFoldDB" id="A0A0K1PT00"/>
<evidence type="ECO:0000313" key="6">
    <source>
        <dbReference type="EMBL" id="AKU96501.1"/>
    </source>
</evidence>
<dbReference type="STRING" id="1391654.AKJ09_03165"/>
<feature type="signal peptide" evidence="4">
    <location>
        <begin position="1"/>
        <end position="27"/>
    </location>
</feature>
<dbReference type="SUPFAM" id="SSF103647">
    <property type="entry name" value="TSP type-3 repeat"/>
    <property type="match status" value="2"/>
</dbReference>
<dbReference type="InterPro" id="IPR036737">
    <property type="entry name" value="OmpA-like_sf"/>
</dbReference>
<evidence type="ECO:0000259" key="5">
    <source>
        <dbReference type="PROSITE" id="PS51123"/>
    </source>
</evidence>
<protein>
    <submittedName>
        <fullName evidence="6">Outer membrane lipoprotein omp16</fullName>
    </submittedName>
</protein>
<dbReference type="InterPro" id="IPR006665">
    <property type="entry name" value="OmpA-like"/>
</dbReference>
<feature type="region of interest" description="Disordered" evidence="3">
    <location>
        <begin position="370"/>
        <end position="483"/>
    </location>
</feature>
<dbReference type="Pfam" id="PF02412">
    <property type="entry name" value="TSP_3"/>
    <property type="match status" value="3"/>
</dbReference>
<dbReference type="PANTHER" id="PTHR30329">
    <property type="entry name" value="STATOR ELEMENT OF FLAGELLAR MOTOR COMPLEX"/>
    <property type="match status" value="1"/>
</dbReference>
<dbReference type="GO" id="GO:0016020">
    <property type="term" value="C:membrane"/>
    <property type="evidence" value="ECO:0007669"/>
    <property type="project" value="UniProtKB-UniRule"/>
</dbReference>
<dbReference type="PANTHER" id="PTHR30329:SF21">
    <property type="entry name" value="LIPOPROTEIN YIAD-RELATED"/>
    <property type="match status" value="1"/>
</dbReference>
<evidence type="ECO:0000256" key="1">
    <source>
        <dbReference type="ARBA" id="ARBA00022729"/>
    </source>
</evidence>
<dbReference type="KEGG" id="llu:AKJ09_03165"/>
<dbReference type="GO" id="GO:0007155">
    <property type="term" value="P:cell adhesion"/>
    <property type="evidence" value="ECO:0007669"/>
    <property type="project" value="InterPro"/>
</dbReference>
<keyword evidence="7" id="KW-1185">Reference proteome</keyword>
<dbReference type="Gene3D" id="3.30.1330.60">
    <property type="entry name" value="OmpA-like domain"/>
    <property type="match status" value="1"/>
</dbReference>
<gene>
    <name evidence="6" type="ORF">AKJ09_03165</name>
</gene>
<evidence type="ECO:0000313" key="7">
    <source>
        <dbReference type="Proteomes" id="UP000064967"/>
    </source>
</evidence>
<keyword evidence="6" id="KW-0449">Lipoprotein</keyword>
<dbReference type="OrthoDB" id="5484889at2"/>
<dbReference type="InterPro" id="IPR050330">
    <property type="entry name" value="Bact_OuterMem_StrucFunc"/>
</dbReference>
<keyword evidence="2" id="KW-0472">Membrane</keyword>
<sequence length="607" mass="63706">MAAKHLRALGVAAGVSLVSLVPFSASAQEQPGYAANQFNPSERGSRWFVLDSLDFRGHGRLALGLVNDYSYRSLVDYKSDGRVNAAIVENQNIVHLGASVTLADRVRLGLSVPLQLYADGDAVTVNGVVHQPGQDVAAGDVRVSTDVRLFGRPTDAATMAAGVQLFMPAGSPQAYTGDGKPRVLPQLMFAGRASVFAYAARVGFMYRVRDEPFIDGQIGNQFVYAASAGVMVDDKLLVGPELFGATAANDRAFEARTTPLEILLGAHYDVGANLRIGAGFGPHLTRGYGAPVVRGLLSLEWIPDSAPAEEAPKPAPEVNDDRDGDGIKDSEDACAFASGPKSDDPAKNGCPDSDADGIPDVFDACSHVAGQASSDPAKNGCPGDADGDGVPDNEDACPSEKGARSLDARQNGCPSRDQDSDGILDVEDACPSTAGVKTTDPKTNGCPDPDRDHDGITNENDACPDAAGKSDPDPKKNGCPKAFLDGDSIKITDQVRFKNASADIVAGKDSEEVLQAVLAVLKAHSEIAHLRVEGHSDDRGAKAAKKALSASRAAAVVKWLSDHGIAKERLSAVGFGDEKPLEPNTTDDARSKNRRVEFHVEQSGSGR</sequence>
<name>A0A0K1PT00_9BACT</name>
<evidence type="ECO:0000256" key="2">
    <source>
        <dbReference type="PROSITE-ProRule" id="PRU00473"/>
    </source>
</evidence>
<dbReference type="EMBL" id="CP012333">
    <property type="protein sequence ID" value="AKU96501.1"/>
    <property type="molecule type" value="Genomic_DNA"/>
</dbReference>
<reference evidence="6 7" key="1">
    <citation type="submission" date="2015-08" db="EMBL/GenBank/DDBJ databases">
        <authorList>
            <person name="Babu N.S."/>
            <person name="Beckwith C.J."/>
            <person name="Beseler K.G."/>
            <person name="Brison A."/>
            <person name="Carone J.V."/>
            <person name="Caskin T.P."/>
            <person name="Diamond M."/>
            <person name="Durham M.E."/>
            <person name="Foxe J.M."/>
            <person name="Go M."/>
            <person name="Henderson B.A."/>
            <person name="Jones I.B."/>
            <person name="McGettigan J.A."/>
            <person name="Micheletti S.J."/>
            <person name="Nasrallah M.E."/>
            <person name="Ortiz D."/>
            <person name="Piller C.R."/>
            <person name="Privatt S.R."/>
            <person name="Schneider S.L."/>
            <person name="Sharp S."/>
            <person name="Smith T.C."/>
            <person name="Stanton J.D."/>
            <person name="Ullery H.E."/>
            <person name="Wilson R.J."/>
            <person name="Serrano M.G."/>
            <person name="Buck G."/>
            <person name="Lee V."/>
            <person name="Wang Y."/>
            <person name="Carvalho R."/>
            <person name="Voegtly L."/>
            <person name="Shi R."/>
            <person name="Duckworth R."/>
            <person name="Johnson A."/>
            <person name="Loviza R."/>
            <person name="Walstead R."/>
            <person name="Shah Z."/>
            <person name="Kiflezghi M."/>
            <person name="Wade K."/>
            <person name="Ball S.L."/>
            <person name="Bradley K.W."/>
            <person name="Asai D.J."/>
            <person name="Bowman C.A."/>
            <person name="Russell D.A."/>
            <person name="Pope W.H."/>
            <person name="Jacobs-Sera D."/>
            <person name="Hendrix R.W."/>
            <person name="Hatfull G.F."/>
        </authorList>
    </citation>
    <scope>NUCLEOTIDE SEQUENCE [LARGE SCALE GENOMIC DNA]</scope>
    <source>
        <strain evidence="6 7">DSM 27648</strain>
    </source>
</reference>
<dbReference type="GO" id="GO:0005509">
    <property type="term" value="F:calcium ion binding"/>
    <property type="evidence" value="ECO:0007669"/>
    <property type="project" value="InterPro"/>
</dbReference>
<dbReference type="PROSITE" id="PS51123">
    <property type="entry name" value="OMPA_2"/>
    <property type="match status" value="1"/>
</dbReference>
<dbReference type="Proteomes" id="UP000064967">
    <property type="component" value="Chromosome"/>
</dbReference>